<dbReference type="InterPro" id="IPR029063">
    <property type="entry name" value="SAM-dependent_MTases_sf"/>
</dbReference>
<evidence type="ECO:0000256" key="10">
    <source>
        <dbReference type="ARBA" id="ARBA00022801"/>
    </source>
</evidence>
<proteinExistence type="inferred from homology"/>
<keyword evidence="11 21" id="KW-0067">ATP-binding</keyword>
<keyword evidence="9 21" id="KW-0547">Nucleotide-binding</keyword>
<comment type="function">
    <text evidence="21">RNA-directed RNA polymerase that catalyzes the transcription of viral mRNAs, their capping and polyadenylation. The template is composed of the viral RNA tightly encapsidated by the nucleoprotein (N). The viral polymerase binds to the genomic RNA at the 3' leader promoter, and transcribes subsequently all viral mRNAs with a decreasing efficiency. The first gene is the most transcribed, and the last the least transcribed. The viral phosphoprotein acts as a processivity factor. Capping is concomitant with initiation of mRNA transcription. Indeed, a GDP polyribonucleotidyl transferase (PRNTase) adds the cap structure when the nascent RNA chain length has reached few nucleotides. Ribose 2'-O methylation of viral mRNA cap precedes and facilitates subsequent guanine-N-7 methylation, both activities being carried by the viral polymerase. Polyadenylation of mRNAs occur by a stuttering mechanism at a slipery stop site present at the end viral genes. After finishing transcription of a mRNA, the polymerase can resume transcription of the downstream gene.</text>
</comment>
<keyword evidence="10" id="KW-0378">Hydrolase</keyword>
<dbReference type="Pfam" id="PF00946">
    <property type="entry name" value="Mononeg_RNA_pol"/>
    <property type="match status" value="1"/>
</dbReference>
<reference evidence="24 25" key="1">
    <citation type="journal article" date="2015" name="Elife">
        <title>Unprecedented genomic diversity of RNA viruses in arthropods reveals the ancestry of negative-sense RNA viruses.</title>
        <authorList>
            <person name="Li C.X."/>
            <person name="Shi M."/>
            <person name="Tian J.H."/>
            <person name="Lin X.D."/>
            <person name="Kang Y.J."/>
            <person name="Chen L.J."/>
            <person name="Qin X.C."/>
            <person name="Xu J."/>
            <person name="Holmes E.C."/>
            <person name="Zhang Y.Z."/>
        </authorList>
    </citation>
    <scope>NUCLEOTIDE SEQUENCE [LARGE SCALE GENOMIC DNA]</scope>
    <source>
        <strain evidence="24 25">TCRP-2</strain>
    </source>
</reference>
<keyword evidence="21" id="KW-1035">Host cytoplasm</keyword>
<comment type="similarity">
    <text evidence="2 21">Belongs to the paramyxovirus L protein family.</text>
</comment>
<evidence type="ECO:0000313" key="24">
    <source>
        <dbReference type="EMBL" id="AJG39142.1"/>
    </source>
</evidence>
<evidence type="ECO:0000256" key="18">
    <source>
        <dbReference type="ARBA" id="ARBA00047332"/>
    </source>
</evidence>
<evidence type="ECO:0000256" key="15">
    <source>
        <dbReference type="ARBA" id="ARBA00023268"/>
    </source>
</evidence>
<dbReference type="InterPro" id="IPR014023">
    <property type="entry name" value="Mononeg_RNA_pol_cat"/>
</dbReference>
<dbReference type="InterPro" id="IPR026890">
    <property type="entry name" value="Mononeg_mRNAcap"/>
</dbReference>
<dbReference type="PROSITE" id="PS51590">
    <property type="entry name" value="SAM_MT_MNV_L"/>
    <property type="match status" value="1"/>
</dbReference>
<feature type="domain" description="Mononegavirus-type SAM-dependent 2'-O-MTase" evidence="23">
    <location>
        <begin position="1679"/>
        <end position="1873"/>
    </location>
</feature>
<dbReference type="Pfam" id="PF14314">
    <property type="entry name" value="Methyltrans_Mon_2nd"/>
    <property type="match status" value="1"/>
</dbReference>
<gene>
    <name evidence="24" type="primary">L</name>
</gene>
<dbReference type="EMBL" id="KM817641">
    <property type="protein sequence ID" value="AJG39142.1"/>
    <property type="molecule type" value="Viral_cRNA"/>
</dbReference>
<accession>A0A0B5KTH4</accession>
<comment type="catalytic activity">
    <reaction evidence="17 21">
        <text>a 5'-end (5'-triphosphoguanosine)-(2'-O-methyladenylyl)-adenylyl-cytidylyl-adenosine in mRNA + S-adenosyl-L-methionine = a 5'-end (N(7)-methyl 5'-triphosphoguanosine)-(2'-O-methyladenylyl)-adenylyl-cytidylyl-adenosine in mRNA + S-adenosyl-L-homocysteine</text>
        <dbReference type="Rhea" id="RHEA:65440"/>
        <dbReference type="Rhea" id="RHEA-COMP:16798"/>
        <dbReference type="Rhea" id="RHEA-COMP:16801"/>
        <dbReference type="ChEBI" id="CHEBI:57856"/>
        <dbReference type="ChEBI" id="CHEBI:59789"/>
        <dbReference type="ChEBI" id="CHEBI:156482"/>
        <dbReference type="ChEBI" id="CHEBI:156483"/>
    </reaction>
</comment>
<evidence type="ECO:0000256" key="8">
    <source>
        <dbReference type="ARBA" id="ARBA00022695"/>
    </source>
</evidence>
<dbReference type="GO" id="GO:0005524">
    <property type="term" value="F:ATP binding"/>
    <property type="evidence" value="ECO:0007669"/>
    <property type="project" value="UniProtKB-KW"/>
</dbReference>
<protein>
    <recommendedName>
        <fullName evidence="21">RNA-directed RNA polymerase L</fullName>
        <shortName evidence="21">Protein L</shortName>
    </recommendedName>
    <alternativeName>
        <fullName evidence="21">Large structural protein</fullName>
    </alternativeName>
    <alternativeName>
        <fullName evidence="21">Replicase</fullName>
    </alternativeName>
    <alternativeName>
        <fullName evidence="21">Transcriptase</fullName>
    </alternativeName>
    <domain>
        <recommendedName>
            <fullName evidence="21">RNA-directed RNA polymerase</fullName>
            <ecNumber evidence="21">2.7.7.48</ecNumber>
        </recommendedName>
    </domain>
    <domain>
        <recommendedName>
            <fullName evidence="21">GTP phosphohydrolase</fullName>
            <ecNumber evidence="21">3.6.1.-</ecNumber>
        </recommendedName>
    </domain>
    <domain>
        <recommendedName>
            <fullName evidence="21">GDP polyribonucleotidyltransferase</fullName>
            <ecNumber evidence="21">2.7.7.88</ecNumber>
        </recommendedName>
        <alternativeName>
            <fullName evidence="21">PRNTase</fullName>
        </alternativeName>
    </domain>
    <domain>
        <recommendedName>
            <fullName evidence="21">mRNA (nucleoside-2'-O-)-methyltransferase</fullName>
            <shortName evidence="21">N1-2'-O-MTase</shortName>
            <ecNumber evidence="21">2.1.1.-</ecNumber>
        </recommendedName>
    </domain>
    <domain>
        <recommendedName>
            <fullName evidence="21">mRNA (guanine-N(7)-)-methyltransferase</fullName>
            <shortName evidence="21">G-N7-MTase</shortName>
        </recommendedName>
    </domain>
</protein>
<dbReference type="Proteomes" id="UP000204249">
    <property type="component" value="Segment"/>
</dbReference>
<comment type="function">
    <text evidence="1 21">RNA-directed RNA polymerase that catalyzes the replication of viral genomic RNA. The template is composed of the viral RNA tightly encapsidated by the nucleoprotein (N). The replicase mode is dependent on intracellular N protein concentration. In this mode, the polymerase replicates the whole viral genome without recognizing transcriptional signals, and the replicated genome is not caped or polyadenylated.</text>
</comment>
<evidence type="ECO:0000259" key="22">
    <source>
        <dbReference type="PROSITE" id="PS50526"/>
    </source>
</evidence>
<dbReference type="EC" id="2.1.1.-" evidence="21"/>
<dbReference type="KEGG" id="vg:29126911"/>
<comment type="catalytic activity">
    <reaction evidence="20 21">
        <text>GTP + H2O = GDP + phosphate + H(+)</text>
        <dbReference type="Rhea" id="RHEA:19669"/>
        <dbReference type="ChEBI" id="CHEBI:15377"/>
        <dbReference type="ChEBI" id="CHEBI:15378"/>
        <dbReference type="ChEBI" id="CHEBI:37565"/>
        <dbReference type="ChEBI" id="CHEBI:43474"/>
        <dbReference type="ChEBI" id="CHEBI:58189"/>
    </reaction>
</comment>
<evidence type="ECO:0000256" key="7">
    <source>
        <dbReference type="ARBA" id="ARBA00022691"/>
    </source>
</evidence>
<keyword evidence="14 21" id="KW-0506">mRNA capping</keyword>
<keyword evidence="3 21" id="KW-0696">RNA-directed RNA polymerase</keyword>
<evidence type="ECO:0000256" key="19">
    <source>
        <dbReference type="ARBA" id="ARBA00047370"/>
    </source>
</evidence>
<dbReference type="GO" id="GO:0030430">
    <property type="term" value="C:host cell cytoplasm"/>
    <property type="evidence" value="ECO:0007669"/>
    <property type="project" value="UniProtKB-SubCell"/>
</dbReference>
<keyword evidence="4 21" id="KW-0489">Methyltransferase</keyword>
<comment type="catalytic activity">
    <reaction evidence="19">
        <text>a 5'-end (5'-triphosphoguanosine)-adenylyl-adenylyl-cytidylyl-adenosine in mRNA + 2 S-adenosyl-L-methionine = a 5'-end (N(7)-methyl 5'-triphosphoguanosine)-(2'-O-methyladenylyl)-adenylyl-cytidylyl-adenosine in mRNA + 2 S-adenosyl-L-homocysteine + H(+)</text>
        <dbReference type="Rhea" id="RHEA:65376"/>
        <dbReference type="Rhea" id="RHEA-COMP:16797"/>
        <dbReference type="Rhea" id="RHEA-COMP:16798"/>
        <dbReference type="ChEBI" id="CHEBI:15378"/>
        <dbReference type="ChEBI" id="CHEBI:57856"/>
        <dbReference type="ChEBI" id="CHEBI:59789"/>
        <dbReference type="ChEBI" id="CHEBI:156483"/>
        <dbReference type="ChEBI" id="CHEBI:156484"/>
        <dbReference type="EC" id="2.1.1.375"/>
    </reaction>
</comment>
<evidence type="ECO:0000256" key="6">
    <source>
        <dbReference type="ARBA" id="ARBA00022679"/>
    </source>
</evidence>
<evidence type="ECO:0000256" key="11">
    <source>
        <dbReference type="ARBA" id="ARBA00022840"/>
    </source>
</evidence>
<keyword evidence="15" id="KW-0511">Multifunctional enzyme</keyword>
<evidence type="ECO:0000256" key="21">
    <source>
        <dbReference type="PIRNR" id="PIRNR000830"/>
    </source>
</evidence>
<dbReference type="PROSITE" id="PS50526">
    <property type="entry name" value="RDRP_SSRNA_NEG_NONSEG"/>
    <property type="match status" value="1"/>
</dbReference>
<evidence type="ECO:0000256" key="4">
    <source>
        <dbReference type="ARBA" id="ARBA00022603"/>
    </source>
</evidence>
<evidence type="ECO:0000256" key="2">
    <source>
        <dbReference type="ARBA" id="ARBA00007934"/>
    </source>
</evidence>
<evidence type="ECO:0000256" key="14">
    <source>
        <dbReference type="ARBA" id="ARBA00023042"/>
    </source>
</evidence>
<keyword evidence="12 21" id="KW-0946">Virion</keyword>
<keyword evidence="7 21" id="KW-0949">S-adenosyl-L-methionine</keyword>
<evidence type="ECO:0000256" key="1">
    <source>
        <dbReference type="ARBA" id="ARBA00003132"/>
    </source>
</evidence>
<dbReference type="InterPro" id="IPR039530">
    <property type="entry name" value="L_methyltransferase_rhabdo"/>
</dbReference>
<name>A0A0B5KTH4_9MONO</name>
<comment type="catalytic activity">
    <reaction evidence="18 21">
        <text>a 5'-end (5'-triphosphoguanosine)-adenylyl-adenylyl-cytidylyl-adenosine in mRNA + S-adenosyl-L-methionine = a 5'-end (5'-triphosphoguanosine)-(2'-O-methyladenylyl)-adenylyl-cytidylyl-adenosine in mRNA + S-adenosyl-L-homocysteine + H(+)</text>
        <dbReference type="Rhea" id="RHEA:65380"/>
        <dbReference type="Rhea" id="RHEA-COMP:16797"/>
        <dbReference type="Rhea" id="RHEA-COMP:16801"/>
        <dbReference type="ChEBI" id="CHEBI:15378"/>
        <dbReference type="ChEBI" id="CHEBI:57856"/>
        <dbReference type="ChEBI" id="CHEBI:59789"/>
        <dbReference type="ChEBI" id="CHEBI:156482"/>
        <dbReference type="ChEBI" id="CHEBI:156484"/>
    </reaction>
</comment>
<dbReference type="GO" id="GO:0044423">
    <property type="term" value="C:virion component"/>
    <property type="evidence" value="ECO:0007669"/>
    <property type="project" value="UniProtKB-KW"/>
</dbReference>
<evidence type="ECO:0000313" key="25">
    <source>
        <dbReference type="Proteomes" id="UP000204249"/>
    </source>
</evidence>
<dbReference type="GO" id="GO:0004482">
    <property type="term" value="F:mRNA 5'-cap (guanine-N7-)-methyltransferase activity"/>
    <property type="evidence" value="ECO:0007669"/>
    <property type="project" value="InterPro"/>
</dbReference>
<keyword evidence="5 21" id="KW-0507">mRNA processing</keyword>
<dbReference type="PIRSF" id="PIRSF000830">
    <property type="entry name" value="RNA_pol_ParamyxoV"/>
    <property type="match status" value="1"/>
</dbReference>
<feature type="domain" description="RdRp catalytic" evidence="22">
    <location>
        <begin position="585"/>
        <end position="774"/>
    </location>
</feature>
<evidence type="ECO:0000256" key="13">
    <source>
        <dbReference type="ARBA" id="ARBA00022953"/>
    </source>
</evidence>
<comment type="subcellular location">
    <subcellularLocation>
        <location evidence="21">Virion</location>
    </subcellularLocation>
    <subcellularLocation>
        <location evidence="21">Host cytoplasm</location>
    </subcellularLocation>
</comment>
<evidence type="ECO:0000256" key="5">
    <source>
        <dbReference type="ARBA" id="ARBA00022664"/>
    </source>
</evidence>
<keyword evidence="6 21" id="KW-0808">Transferase</keyword>
<sequence>MNVLEEILLEEQSWRVPHLPDPHLKSPILPCTRELFVGYVEDKAKPTPGYIKAQVRKLEDVVKNYPSLHTDTENLYGAALSESCCPSMQQTLPQSYLHFLGETISDVRDLVQGLTTSEQAPGHGLTFDQLLRPLNGYTPHELIVSAHIARTKWNKLRRAMARFRIHPLPRPGFLVYTICGREWKFYYTSSVVLIIIDQESYVMDYDQVLLVADTLTSRYLALLYADLCNQGYPLQCPDPLLLSRCYEWGDELLEQYGNCAYRLIKMWEPLILGLLLQTTDPLEYSHRFYATMEDAYHQEYENVTRDRCLGACSWCQVRNLIRQEPWPNISELHGIYRHWGHPTVDLKGGTVKVQSIAKEKKSLSTYTRLAIGAQFTRYLILSYIRRHGKWPKCRIDSSHESKALYQAWREHRVDMSDYEDNIAILDWNIIEFEKNFEFDYFEDWSQLLEDTAISYDRDHWDCTYDRTLLGYNPPPSPTLKRGILQALSTNVINIESICRRIRQRDVPHKWKIITVHAKEREMKVEPRLFAMMVLEMRLYYCALEKNLAEKILEYFPQQTMTLGEIDLTQRLLTLTSRSPPGSLFIPAYVCVDFEKWNLQWRLEAILMIARRCDELFGTPGLVTYAHEFFSKVMLIVGHRDIIPPGVTSTNRQHPPESEYIWYDHLGGLEGICQKLWTLGTICMLLELSRRTGHRCIITGQGDNQVIKVFLPKLDSSMSDSQYVSKYNAELTNQIKHVITHLTIIATELGLPIKASETWVSSKVFIYSKDIIVDGAYAPTALKRVSRAYFDVAELFPTLESKLATIHTAGQTAAQKGDHPVISYLISLLESRIALYASFNEPTEFGTRLGKNLQIRTRQYLLEWIHFVSLLPRSVGGYPVASFLSYLYRGHPDPLTGDLNSLRLLGIKNDIFRRALAYILAELPFDDDPDLTMLLQDPVAVNWKLPVLTSNVVKNTLQNSVKDYAKNIDVKALFHAHWESEDQKIVETLIKADPFAVRVLNDIYMKSPAGARVGFLAMFNNMRTTQATIASTQQRTMIAGIQRSEARWVQHLDRVYQAILKFPPLETRVCLSEEAQSLRQLSWKKEIVGVTVPHPVEQFLIGIKEYGEPCSSGYALIRYSPPDDGSVPWYHRGPHAAYLGSRTQEKRVGQVIPVERSTPALAAARRLTAISSWAVSSDPVSQSTLTSLIRCRTNMPQEVLLASSGYVYSGSITHRYHDPMTSHDVLINSRPNLASHVYLSSDTLGEYARGVRDLTMHFQGMFLLMMAYLHLYLLGELNASGDVCLHAHIRCPTCIQETNDTPVSLPKAEINYHQYEACHLIHTNALTSILPDVWPTSVLLEQVIDKDVSLTTLGSMAAGYVLHLDRRKSLATAYRGRQELAVSPGTRGLDILEFLSLGIRTIIKGLAAYTILVNAETYLTRVGKSHLNRANAVQAIVFGNPHSFWGSIRSHILLPEARVDLLDDLPTLAPSSETLKGGHQIDLTLCRLLSNEILGRLHDLEESEGNPFLDLLFFQTDEIDYLQLHRLWANSWLLWLSTRVTTHTELLRARRDLPRRSRDGKQLAKDLVLWYIRHIKPVRQSQVTTIPTIKFTKTPPEVVLRRCRDMYHPSAHVESRFLNNLLSIREDPEQCPDIPGTYARALTCVCPLEMTSIPLPIPDSSNRLDSPPTQVHDKGDHYFRLHGVYSTAAYKYAEIVIQEHIAEADVVVCLAEGSGGVMRYLVNKYSPNTIYFNTLISTSDFAAHRLPGYVPVELLRINYTQIPGLMTTIETGGDLTSESVVRRIFSELPSAIDLLTCDAEISGDPTPSVGGKLIKHVLWLANKMNPTGTLIYKTFCRFPMLLTYEVSLAMSHFGKVKLVVPTYSCHKSSEIFIVATEKNEVMRTMSDERNCPLSSCLIAEIIELCQHRLNPVPFQTHSRRRTMYLQNHISRYFESNLSSSMFLYFGPTFAPSQELSPEVMINHLGLLETMMGDYFKAYGSILAGVKLQQPGREMINAYTADRVPIESLMSHWLNTRLMIMIFNLTEVGPELVTGYLLRRHTFRCGSSRVWTTNTSIKDWVMGYSRAFFHILGHCNIKFTPITRG</sequence>
<organism evidence="24 25">
    <name type="scientific">Tacheng Tick Virus 6</name>
    <dbReference type="NCBI Taxonomy" id="1608088"/>
    <lineage>
        <taxon>Viruses</taxon>
        <taxon>Riboviria</taxon>
        <taxon>Orthornavirae</taxon>
        <taxon>Negarnaviricota</taxon>
        <taxon>Haploviricotina</taxon>
        <taxon>Monjiviricetes</taxon>
        <taxon>Mononegavirales</taxon>
        <taxon>Lispiviridae</taxon>
        <taxon>Ganiavirus</taxon>
        <taxon>Ganiavirus tachengense</taxon>
    </lineage>
</organism>
<dbReference type="GeneID" id="29126911"/>
<evidence type="ECO:0000256" key="16">
    <source>
        <dbReference type="ARBA" id="ARBA00024494"/>
    </source>
</evidence>
<dbReference type="Gene3D" id="3.40.50.150">
    <property type="entry name" value="Vaccinia Virus protein VP39"/>
    <property type="match status" value="1"/>
</dbReference>
<evidence type="ECO:0000256" key="3">
    <source>
        <dbReference type="ARBA" id="ARBA00022484"/>
    </source>
</evidence>
<keyword evidence="13 21" id="KW-0693">Viral RNA replication</keyword>
<dbReference type="InterPro" id="IPR025786">
    <property type="entry name" value="Mononega_L_MeTrfase"/>
</dbReference>
<evidence type="ECO:0000256" key="20">
    <source>
        <dbReference type="ARBA" id="ARBA00048548"/>
    </source>
</evidence>
<comment type="catalytic activity">
    <reaction evidence="21">
        <text>RNA(n) + a ribonucleoside 5'-triphosphate = RNA(n+1) + diphosphate</text>
        <dbReference type="Rhea" id="RHEA:21248"/>
        <dbReference type="Rhea" id="RHEA-COMP:14527"/>
        <dbReference type="Rhea" id="RHEA-COMP:17342"/>
        <dbReference type="ChEBI" id="CHEBI:33019"/>
        <dbReference type="ChEBI" id="CHEBI:61557"/>
        <dbReference type="ChEBI" id="CHEBI:140395"/>
        <dbReference type="EC" id="2.7.7.48"/>
    </reaction>
</comment>
<keyword evidence="8 21" id="KW-0548">Nucleotidyltransferase</keyword>
<comment type="catalytic activity">
    <reaction evidence="16">
        <text>a 5'-end triphospho-adenylyl-adenylyl-cytidylyl-adenosine in mRNA + GDP + H(+) = a 5'-end (5'-triphosphoguanosine)-adenylyl-adenylyl-cytidylyl-adenosine in mRNA + diphosphate</text>
        <dbReference type="Rhea" id="RHEA:65436"/>
        <dbReference type="Rhea" id="RHEA-COMP:16797"/>
        <dbReference type="Rhea" id="RHEA-COMP:16799"/>
        <dbReference type="ChEBI" id="CHEBI:15378"/>
        <dbReference type="ChEBI" id="CHEBI:33019"/>
        <dbReference type="ChEBI" id="CHEBI:58189"/>
        <dbReference type="ChEBI" id="CHEBI:156484"/>
        <dbReference type="ChEBI" id="CHEBI:156503"/>
        <dbReference type="EC" id="2.7.7.88"/>
    </reaction>
</comment>
<dbReference type="GO" id="GO:0003924">
    <property type="term" value="F:GTPase activity"/>
    <property type="evidence" value="ECO:0007669"/>
    <property type="project" value="RHEA"/>
</dbReference>
<dbReference type="GO" id="GO:0003968">
    <property type="term" value="F:RNA-directed RNA polymerase activity"/>
    <property type="evidence" value="ECO:0007669"/>
    <property type="project" value="UniProtKB-KW"/>
</dbReference>
<evidence type="ECO:0000256" key="17">
    <source>
        <dbReference type="ARBA" id="ARBA00024499"/>
    </source>
</evidence>
<keyword evidence="25" id="KW-1185">Reference proteome</keyword>
<dbReference type="EC" id="2.7.7.48" evidence="21"/>
<dbReference type="EC" id="3.6.1.-" evidence="21"/>
<evidence type="ECO:0000256" key="9">
    <source>
        <dbReference type="ARBA" id="ARBA00022741"/>
    </source>
</evidence>
<dbReference type="Pfam" id="PF14318">
    <property type="entry name" value="Mononeg_mRNAcap"/>
    <property type="match status" value="1"/>
</dbReference>
<evidence type="ECO:0000259" key="23">
    <source>
        <dbReference type="PROSITE" id="PS51590"/>
    </source>
</evidence>
<dbReference type="EC" id="2.7.7.88" evidence="21"/>
<dbReference type="RefSeq" id="YP_009304420.1">
    <property type="nucleotide sequence ID" value="NC_031270.1"/>
</dbReference>
<evidence type="ECO:0000256" key="12">
    <source>
        <dbReference type="ARBA" id="ARBA00022844"/>
    </source>
</evidence>
<dbReference type="InterPro" id="IPR016269">
    <property type="entry name" value="RNA-dir_pol_paramyxovirus"/>
</dbReference>